<keyword evidence="7 11" id="KW-0472">Membrane</keyword>
<keyword evidence="15" id="KW-1185">Reference proteome</keyword>
<dbReference type="InterPro" id="IPR056754">
    <property type="entry name" value="DSCAM/DSCAML_C"/>
</dbReference>
<dbReference type="Pfam" id="PF25059">
    <property type="entry name" value="FN3_DSCAM-DSCAML_C"/>
    <property type="match status" value="1"/>
</dbReference>
<evidence type="ECO:0000256" key="8">
    <source>
        <dbReference type="ARBA" id="ARBA00023157"/>
    </source>
</evidence>
<keyword evidence="2 11" id="KW-0812">Transmembrane</keyword>
<dbReference type="PANTHER" id="PTHR10075">
    <property type="entry name" value="BASIGIN RELATED"/>
    <property type="match status" value="1"/>
</dbReference>
<feature type="compositionally biased region" description="Pro residues" evidence="10">
    <location>
        <begin position="1723"/>
        <end position="1732"/>
    </location>
</feature>
<feature type="domain" description="Fibronectin type-III" evidence="13">
    <location>
        <begin position="1431"/>
        <end position="1524"/>
    </location>
</feature>
<dbReference type="PROSITE" id="PS50835">
    <property type="entry name" value="IG_LIKE"/>
    <property type="match status" value="10"/>
</dbReference>
<feature type="domain" description="Ig-like" evidence="12">
    <location>
        <begin position="70"/>
        <end position="165"/>
    </location>
</feature>
<dbReference type="FunFam" id="2.60.40.10:FF:000028">
    <property type="entry name" value="Neuronal cell adhesion molecule"/>
    <property type="match status" value="1"/>
</dbReference>
<dbReference type="SMART" id="SM00060">
    <property type="entry name" value="FN3"/>
    <property type="match status" value="5"/>
</dbReference>
<evidence type="ECO:0000256" key="3">
    <source>
        <dbReference type="ARBA" id="ARBA00022729"/>
    </source>
</evidence>
<dbReference type="InterPro" id="IPR013783">
    <property type="entry name" value="Ig-like_fold"/>
</dbReference>
<dbReference type="InterPro" id="IPR003598">
    <property type="entry name" value="Ig_sub2"/>
</dbReference>
<dbReference type="Proteomes" id="UP000596742">
    <property type="component" value="Unassembled WGS sequence"/>
</dbReference>
<feature type="domain" description="Fibronectin type-III" evidence="13">
    <location>
        <begin position="1012"/>
        <end position="1110"/>
    </location>
</feature>
<dbReference type="GO" id="GO:0007156">
    <property type="term" value="P:homophilic cell adhesion via plasma membrane adhesion molecules"/>
    <property type="evidence" value="ECO:0007669"/>
    <property type="project" value="TreeGrafter"/>
</dbReference>
<name>A0A8B6GJN4_MYTGA</name>
<feature type="domain" description="Ig-like" evidence="12">
    <location>
        <begin position="458"/>
        <end position="551"/>
    </location>
</feature>
<evidence type="ECO:0000259" key="12">
    <source>
        <dbReference type="PROSITE" id="PS50835"/>
    </source>
</evidence>
<keyword evidence="6 11" id="KW-1133">Transmembrane helix</keyword>
<dbReference type="GO" id="GO:0005886">
    <property type="term" value="C:plasma membrane"/>
    <property type="evidence" value="ECO:0007669"/>
    <property type="project" value="TreeGrafter"/>
</dbReference>
<keyword evidence="4" id="KW-0677">Repeat</keyword>
<proteinExistence type="predicted"/>
<dbReference type="FunFam" id="2.60.40.10:FF:000017">
    <property type="entry name" value="Down syndrome cell adhesion molecule b"/>
    <property type="match status" value="1"/>
</dbReference>
<evidence type="ECO:0000259" key="13">
    <source>
        <dbReference type="PROSITE" id="PS50853"/>
    </source>
</evidence>
<dbReference type="SUPFAM" id="SSF49265">
    <property type="entry name" value="Fibronectin type III"/>
    <property type="match status" value="3"/>
</dbReference>
<feature type="compositionally biased region" description="Basic residues" evidence="10">
    <location>
        <begin position="1894"/>
        <end position="1906"/>
    </location>
</feature>
<gene>
    <name evidence="14" type="ORF">MGAL_10B012443</name>
</gene>
<protein>
    <submittedName>
        <fullName evidence="14">Down syndrome cell adhesion molecule</fullName>
    </submittedName>
</protein>
<dbReference type="FunFam" id="2.60.40.10:FF:000333">
    <property type="entry name" value="Down syndrome cell adhesion molecule"/>
    <property type="match status" value="1"/>
</dbReference>
<feature type="region of interest" description="Disordered" evidence="10">
    <location>
        <begin position="1893"/>
        <end position="1949"/>
    </location>
</feature>
<dbReference type="InterPro" id="IPR036116">
    <property type="entry name" value="FN3_sf"/>
</dbReference>
<feature type="domain" description="Ig-like" evidence="12">
    <location>
        <begin position="556"/>
        <end position="641"/>
    </location>
</feature>
<keyword evidence="9" id="KW-0393">Immunoglobulin domain</keyword>
<organism evidence="14 15">
    <name type="scientific">Mytilus galloprovincialis</name>
    <name type="common">Mediterranean mussel</name>
    <dbReference type="NCBI Taxonomy" id="29158"/>
    <lineage>
        <taxon>Eukaryota</taxon>
        <taxon>Metazoa</taxon>
        <taxon>Spiralia</taxon>
        <taxon>Lophotrochozoa</taxon>
        <taxon>Mollusca</taxon>
        <taxon>Bivalvia</taxon>
        <taxon>Autobranchia</taxon>
        <taxon>Pteriomorphia</taxon>
        <taxon>Mytilida</taxon>
        <taxon>Mytiloidea</taxon>
        <taxon>Mytilidae</taxon>
        <taxon>Mytilinae</taxon>
        <taxon>Mytilus</taxon>
    </lineage>
</organism>
<feature type="region of interest" description="Disordered" evidence="10">
    <location>
        <begin position="1648"/>
        <end position="1669"/>
    </location>
</feature>
<feature type="region of interest" description="Disordered" evidence="10">
    <location>
        <begin position="1772"/>
        <end position="1791"/>
    </location>
</feature>
<evidence type="ECO:0000256" key="6">
    <source>
        <dbReference type="ARBA" id="ARBA00022989"/>
    </source>
</evidence>
<keyword evidence="5" id="KW-0130">Cell adhesion</keyword>
<keyword evidence="8" id="KW-1015">Disulfide bond</keyword>
<feature type="domain" description="Ig-like" evidence="12">
    <location>
        <begin position="186"/>
        <end position="260"/>
    </location>
</feature>
<dbReference type="EMBL" id="UYJE01008536">
    <property type="protein sequence ID" value="VDI64597.1"/>
    <property type="molecule type" value="Genomic_DNA"/>
</dbReference>
<evidence type="ECO:0000313" key="15">
    <source>
        <dbReference type="Proteomes" id="UP000596742"/>
    </source>
</evidence>
<comment type="subcellular location">
    <subcellularLocation>
        <location evidence="1">Membrane</location>
        <topology evidence="1">Single-pass type I membrane protein</topology>
    </subcellularLocation>
</comment>
<dbReference type="GO" id="GO:0070593">
    <property type="term" value="P:dendrite self-avoidance"/>
    <property type="evidence" value="ECO:0007669"/>
    <property type="project" value="TreeGrafter"/>
</dbReference>
<dbReference type="InterPro" id="IPR007110">
    <property type="entry name" value="Ig-like_dom"/>
</dbReference>
<evidence type="ECO:0000256" key="10">
    <source>
        <dbReference type="SAM" id="MobiDB-lite"/>
    </source>
</evidence>
<dbReference type="InterPro" id="IPR013098">
    <property type="entry name" value="Ig_I-set"/>
</dbReference>
<evidence type="ECO:0000256" key="5">
    <source>
        <dbReference type="ARBA" id="ARBA00022889"/>
    </source>
</evidence>
<dbReference type="PANTHER" id="PTHR10075:SF100">
    <property type="entry name" value="FASCICLIN-2"/>
    <property type="match status" value="1"/>
</dbReference>
<comment type="caution">
    <text evidence="14">The sequence shown here is derived from an EMBL/GenBank/DDBJ whole genome shotgun (WGS) entry which is preliminary data.</text>
</comment>
<reference evidence="14" key="1">
    <citation type="submission" date="2018-11" db="EMBL/GenBank/DDBJ databases">
        <authorList>
            <person name="Alioto T."/>
            <person name="Alioto T."/>
        </authorList>
    </citation>
    <scope>NUCLEOTIDE SEQUENCE</scope>
</reference>
<dbReference type="GO" id="GO:0007417">
    <property type="term" value="P:central nervous system development"/>
    <property type="evidence" value="ECO:0007669"/>
    <property type="project" value="TreeGrafter"/>
</dbReference>
<dbReference type="Pfam" id="PF00041">
    <property type="entry name" value="fn3"/>
    <property type="match status" value="2"/>
</dbReference>
<dbReference type="InterPro" id="IPR003961">
    <property type="entry name" value="FN3_dom"/>
</dbReference>
<feature type="domain" description="Fibronectin type-III" evidence="13">
    <location>
        <begin position="1333"/>
        <end position="1426"/>
    </location>
</feature>
<feature type="domain" description="Ig-like" evidence="12">
    <location>
        <begin position="844"/>
        <end position="934"/>
    </location>
</feature>
<evidence type="ECO:0000256" key="11">
    <source>
        <dbReference type="SAM" id="Phobius"/>
    </source>
</evidence>
<feature type="domain" description="Ig-like" evidence="12">
    <location>
        <begin position="740"/>
        <end position="834"/>
    </location>
</feature>
<feature type="domain" description="Ig-like" evidence="12">
    <location>
        <begin position="645"/>
        <end position="731"/>
    </location>
</feature>
<dbReference type="CDD" id="cd00096">
    <property type="entry name" value="Ig"/>
    <property type="match status" value="1"/>
</dbReference>
<evidence type="ECO:0000256" key="7">
    <source>
        <dbReference type="ARBA" id="ARBA00023136"/>
    </source>
</evidence>
<dbReference type="Pfam" id="PF13927">
    <property type="entry name" value="Ig_3"/>
    <property type="match status" value="3"/>
</dbReference>
<feature type="domain" description="Ig-like" evidence="12">
    <location>
        <begin position="366"/>
        <end position="452"/>
    </location>
</feature>
<sequence length="2053" mass="228067">MEVTVRVFKSLKFEVSIYSDDKKGDRQTAGGHLHLNMSLLRTFLFLTISGSLLITGWATTQSPENRLQGPIFLSEPPSSLVFANTHGALVPCTAYGKPAPALDWIKGDGSAVDDVPGLLRVLSNNTLQFYPFDDASFQDNVHTQTYRCLATNVAGSVISRPMQVKSVLIDDYKTYNLQLTDVWAMKGSTATFRCVINPSYVKEYIKVVGWTQGTKPIVPGERVSFFPDGKLQIRDVRDEDRYTTYRCIARNILTKEEKVSSFAYLHVHEPPAGWTPAEIDDYSKIVSVGQGSSAELACVGRGNPLPTYRWSFQGKDLSIDNVVYSQRGGNLFIKNAQTVNSGDYTCNISNPHGSALVNTQLIVTLPLSVKIDPPNQRVDSGEPAVFNCSVEGYPIKSIKWFKNGHPLVKENRMTIQDETYLTINEVNRMDQAMYQCVITNDNDGAQGTAQLLLGAAHPAFVDLFADQYVQIGQKTSIKCNAAGNPTPNVSWTLDGQSLPRDNELKEGSFMNGLGEVISYVNISSVDIKYGGEYTCKVSNEVGTISHSSKLNVYGIPWVRPMKNITATANQPLSITCYVAGYPVSSVIWSKDGTALPHNHLQHIVGGTLTIDKVQKRQDSGKYVCTARNSNGQGSNQSVYINVVEPPMIDPFTFPVKKQGDRIVISCVVSSGDQPIKIKWTKDGHAIPPDMGIKIQLLDSYTSMFIIGDASTKHTGNYTCQASNPASTVTYTSLLQVDVPPTWIIEPEDSFVILKKNVILDCLTNGIPSPKISWKKALGDTLGSYQALPYTEDTNDNSSRLQLLSNGTLVIRHAEEEDHGYYLCHADNGVGYPLSKVIFLTVHIPARFDEPSKNYSVIKGQNTTLECQAIGDKPMSVSWSFNGKSLSSSSRKQIEKYHNRGMFRLTIRPLEDMTGFYVCTAANKFGNGILSMRLVVLERPEVPLNLTVVSKTSREAVIEWKKPYDGNTDTVLCYRIYQIYRNMAGKNSEYNIGYGIPCKPVDIVMLEEAPSGPPKDIEVTALGSESLKITWMPPASKHINGKIIGYYIGYKMTDSPARFLYIPKIIGKDFKPEHTLHNLEKFTEYSVHIQAYNGKGRGPSSPDYKVFTLEDVPIHIPIPTGKGVGVRSHAIYVVTQQDVHERPADIKPLPWIIVVILVSWKSPLHSNGILTAINLLHQGGSYKISTMHAYLIQILFFRWMLKVNSSLTNLSSNVDYLFQVSANTRMGEGERTQVVSGSIQSKVSAKIASFSSELTIPWHHPLNLTCLAVGIPSPKITWKIRGKTVVTDKRFKLLPDGSLYINAVVGSDAANYTCQAENTHGTDQIVYAVSVQAPPKPPVLYVVTGITSTIQVSWKSGSNGGSPIKKFSLRYKKEHEEWKHMELGSSNRSYTASRLLCGTSYKFVLNAQNKHGDSPDSNLVSAKTNGSTPIMPAKSMLLKSTNVTSVDLDMTSWLTSGCPITFFSIKYKVWGDDKWKEVANHIDWNITFFRVLDLHPATWYKMIVTAYSDAGSTESPIEFATLNYHGELITPIYVSNKYEKRFYEKEIVIIPLCAGIVSTCVLLVAVLLYCKRKRELLKLKDTFKISSNLRRDITAETSLMNDLDKRLNCDYDSSSGNSEPFTKRNVNLLMSLNSDDNLLENSPSWLFNTDTSKSNSENGSFEKSDDDGNINPYATFNEMKQALKERSDMDDISLEKAEAQRAMLTEPYVPFYKQKSKYPEKLAPVPPVKPPNIDPSSNTTGYDNEGMALSPRKYASADQIHALFTTSHGRQHNLYGKVRNTPHHASDDKASLRHSIISSVTTVSSSRDELLEALENARRNPPSSVLYESQQDTSSQLTDSPGDPGIRQFTQSPPEPNEQREAACQFRSKQDKLCTGQKVEVEPGVSDIGKQCAVHPRKTRGKHKTKQRGQLTGKRNVSQNVKRTPSMASTTSSEEVTYTFGGKETPPRYSPSEGYLSYPHESYPESDYSISKRVGRSTPHVKTRYVTSLQTPGSDENKPLVASHLRQGFATEQDEEAVRLLDRHYRPVEIGGAVILTDRTRSSDKGYTDDFTIV</sequence>
<evidence type="ECO:0000256" key="9">
    <source>
        <dbReference type="ARBA" id="ARBA00023319"/>
    </source>
</evidence>
<feature type="domain" description="Ig-like" evidence="12">
    <location>
        <begin position="270"/>
        <end position="364"/>
    </location>
</feature>
<feature type="compositionally biased region" description="Low complexity" evidence="10">
    <location>
        <begin position="1828"/>
        <end position="1839"/>
    </location>
</feature>
<dbReference type="FunFam" id="2.60.40.10:FF:000104">
    <property type="entry name" value="Down syndrome cell adhesion molecule b"/>
    <property type="match status" value="1"/>
</dbReference>
<dbReference type="GO" id="GO:0098632">
    <property type="term" value="F:cell-cell adhesion mediator activity"/>
    <property type="evidence" value="ECO:0007669"/>
    <property type="project" value="TreeGrafter"/>
</dbReference>
<dbReference type="CDD" id="cd00063">
    <property type="entry name" value="FN3"/>
    <property type="match status" value="3"/>
</dbReference>
<evidence type="ECO:0000256" key="2">
    <source>
        <dbReference type="ARBA" id="ARBA00022692"/>
    </source>
</evidence>
<dbReference type="OrthoDB" id="10001713at2759"/>
<dbReference type="InterPro" id="IPR003599">
    <property type="entry name" value="Ig_sub"/>
</dbReference>
<keyword evidence="3" id="KW-0732">Signal</keyword>
<dbReference type="InterPro" id="IPR036179">
    <property type="entry name" value="Ig-like_dom_sf"/>
</dbReference>
<accession>A0A8B6GJN4</accession>
<feature type="compositionally biased region" description="Polar residues" evidence="10">
    <location>
        <begin position="1648"/>
        <end position="1660"/>
    </location>
</feature>
<dbReference type="GO" id="GO:0007411">
    <property type="term" value="P:axon guidance"/>
    <property type="evidence" value="ECO:0007669"/>
    <property type="project" value="TreeGrafter"/>
</dbReference>
<feature type="transmembrane region" description="Helical" evidence="11">
    <location>
        <begin position="1546"/>
        <end position="1569"/>
    </location>
</feature>
<dbReference type="GO" id="GO:0030424">
    <property type="term" value="C:axon"/>
    <property type="evidence" value="ECO:0007669"/>
    <property type="project" value="TreeGrafter"/>
</dbReference>
<dbReference type="Pfam" id="PF07679">
    <property type="entry name" value="I-set"/>
    <property type="match status" value="5"/>
</dbReference>
<evidence type="ECO:0000313" key="14">
    <source>
        <dbReference type="EMBL" id="VDI64597.1"/>
    </source>
</evidence>
<evidence type="ECO:0000256" key="4">
    <source>
        <dbReference type="ARBA" id="ARBA00022737"/>
    </source>
</evidence>
<evidence type="ECO:0000256" key="1">
    <source>
        <dbReference type="ARBA" id="ARBA00004479"/>
    </source>
</evidence>
<feature type="region of interest" description="Disordered" evidence="10">
    <location>
        <begin position="1815"/>
        <end position="1862"/>
    </location>
</feature>
<dbReference type="SUPFAM" id="SSF48726">
    <property type="entry name" value="Immunoglobulin"/>
    <property type="match status" value="10"/>
</dbReference>
<feature type="compositionally biased region" description="Polar residues" evidence="10">
    <location>
        <begin position="1907"/>
        <end position="1935"/>
    </location>
</feature>
<dbReference type="SMART" id="SM00408">
    <property type="entry name" value="IGc2"/>
    <property type="match status" value="10"/>
</dbReference>
<feature type="domain" description="Ig-like" evidence="12">
    <location>
        <begin position="1244"/>
        <end position="1329"/>
    </location>
</feature>
<dbReference type="SMART" id="SM00409">
    <property type="entry name" value="IG"/>
    <property type="match status" value="9"/>
</dbReference>
<dbReference type="PROSITE" id="PS50853">
    <property type="entry name" value="FN3"/>
    <property type="match status" value="3"/>
</dbReference>
<dbReference type="Gene3D" id="2.60.40.10">
    <property type="entry name" value="Immunoglobulins"/>
    <property type="match status" value="14"/>
</dbReference>
<feature type="region of interest" description="Disordered" evidence="10">
    <location>
        <begin position="1721"/>
        <end position="1746"/>
    </location>
</feature>